<protein>
    <submittedName>
        <fullName evidence="3">Glycosyltransferase family 4 protein</fullName>
    </submittedName>
</protein>
<organism evidence="3 4">
    <name type="scientific">Rheinheimera aquimaris</name>
    <dbReference type="NCBI Taxonomy" id="412437"/>
    <lineage>
        <taxon>Bacteria</taxon>
        <taxon>Pseudomonadati</taxon>
        <taxon>Pseudomonadota</taxon>
        <taxon>Gammaproteobacteria</taxon>
        <taxon>Chromatiales</taxon>
        <taxon>Chromatiaceae</taxon>
        <taxon>Rheinheimera</taxon>
    </lineage>
</organism>
<feature type="domain" description="Glycosyl transferase family 1" evidence="1">
    <location>
        <begin position="192"/>
        <end position="356"/>
    </location>
</feature>
<comment type="caution">
    <text evidence="3">The sequence shown here is derived from an EMBL/GenBank/DDBJ whole genome shotgun (WGS) entry which is preliminary data.</text>
</comment>
<proteinExistence type="predicted"/>
<keyword evidence="4" id="KW-1185">Reference proteome</keyword>
<evidence type="ECO:0000313" key="4">
    <source>
        <dbReference type="Proteomes" id="UP001501169"/>
    </source>
</evidence>
<dbReference type="EMBL" id="BAAAEO010000007">
    <property type="protein sequence ID" value="GAA0565314.1"/>
    <property type="molecule type" value="Genomic_DNA"/>
</dbReference>
<reference evidence="3 4" key="1">
    <citation type="journal article" date="2019" name="Int. J. Syst. Evol. Microbiol.">
        <title>The Global Catalogue of Microorganisms (GCM) 10K type strain sequencing project: providing services to taxonomists for standard genome sequencing and annotation.</title>
        <authorList>
            <consortium name="The Broad Institute Genomics Platform"/>
            <consortium name="The Broad Institute Genome Sequencing Center for Infectious Disease"/>
            <person name="Wu L."/>
            <person name="Ma J."/>
        </authorList>
    </citation>
    <scope>NUCLEOTIDE SEQUENCE [LARGE SCALE GENOMIC DNA]</scope>
    <source>
        <strain evidence="3 4">JCM 14331</strain>
    </source>
</reference>
<gene>
    <name evidence="3" type="ORF">GCM10009098_36800</name>
</gene>
<dbReference type="InterPro" id="IPR050194">
    <property type="entry name" value="Glycosyltransferase_grp1"/>
</dbReference>
<sequence length="427" mass="46300">MNIAIFTNTFTPHVGGVARSVEAFVAEYRKLGHRVLVVAPEFANMPEHETDVFRVAAIQNFNASDFSVALPFVDQLSEVLDEFSPDIIHSQHPFLLGMTALRTARYRQIPLVFTHHTLYEQYTHYVPGDSSTMQRFAVELATRYANLCDQVIAPSQSIADLLQQRGVNTPIAVVPTGVYPQRFASGDGAAVRKQYAIAADATVIGHLGRLAPEKNLAFLAHAVANVAVEKPEVHFLVIGAGPSEQEIEQIFTQAGVADRLHMTGVLQQQALIDALHAMNIFAFASCSETQGIVLTEAMAAGLPVVALDASGVREVVQHERNGLLIQEHTTAAFAGALKQITAATAQQRETLKQGAKATAEEHAMSRSAAKALQCFRALAEHQPGTPRGERDWEDALAWVKAEWDILRSMAEAGTAAVGSTLFATTEE</sequence>
<dbReference type="Proteomes" id="UP001501169">
    <property type="component" value="Unassembled WGS sequence"/>
</dbReference>
<name>A0ABN1EEZ1_9GAMM</name>
<accession>A0ABN1EEZ1</accession>
<dbReference type="Pfam" id="PF00534">
    <property type="entry name" value="Glycos_transf_1"/>
    <property type="match status" value="1"/>
</dbReference>
<dbReference type="PANTHER" id="PTHR45947">
    <property type="entry name" value="SULFOQUINOVOSYL TRANSFERASE SQD2"/>
    <property type="match status" value="1"/>
</dbReference>
<evidence type="ECO:0000313" key="3">
    <source>
        <dbReference type="EMBL" id="GAA0565314.1"/>
    </source>
</evidence>
<dbReference type="PANTHER" id="PTHR45947:SF3">
    <property type="entry name" value="SULFOQUINOVOSYL TRANSFERASE SQD2"/>
    <property type="match status" value="1"/>
</dbReference>
<dbReference type="Pfam" id="PF13439">
    <property type="entry name" value="Glyco_transf_4"/>
    <property type="match status" value="1"/>
</dbReference>
<dbReference type="Gene3D" id="3.40.50.2000">
    <property type="entry name" value="Glycogen Phosphorylase B"/>
    <property type="match status" value="2"/>
</dbReference>
<dbReference type="InterPro" id="IPR001296">
    <property type="entry name" value="Glyco_trans_1"/>
</dbReference>
<dbReference type="SUPFAM" id="SSF53756">
    <property type="entry name" value="UDP-Glycosyltransferase/glycogen phosphorylase"/>
    <property type="match status" value="1"/>
</dbReference>
<evidence type="ECO:0000259" key="2">
    <source>
        <dbReference type="Pfam" id="PF13439"/>
    </source>
</evidence>
<feature type="domain" description="Glycosyltransferase subfamily 4-like N-terminal" evidence="2">
    <location>
        <begin position="14"/>
        <end position="182"/>
    </location>
</feature>
<dbReference type="RefSeq" id="WP_226768196.1">
    <property type="nucleotide sequence ID" value="NZ_BAAAEO010000007.1"/>
</dbReference>
<dbReference type="InterPro" id="IPR028098">
    <property type="entry name" value="Glyco_trans_4-like_N"/>
</dbReference>
<evidence type="ECO:0000259" key="1">
    <source>
        <dbReference type="Pfam" id="PF00534"/>
    </source>
</evidence>